<organism evidence="20 21">
    <name type="scientific">Sphingomonas panacis</name>
    <dbReference type="NCBI Taxonomy" id="1560345"/>
    <lineage>
        <taxon>Bacteria</taxon>
        <taxon>Pseudomonadati</taxon>
        <taxon>Pseudomonadota</taxon>
        <taxon>Alphaproteobacteria</taxon>
        <taxon>Sphingomonadales</taxon>
        <taxon>Sphingomonadaceae</taxon>
        <taxon>Sphingomonas</taxon>
    </lineage>
</organism>
<evidence type="ECO:0000313" key="20">
    <source>
        <dbReference type="EMBL" id="AOH82726.1"/>
    </source>
</evidence>
<evidence type="ECO:0000256" key="9">
    <source>
        <dbReference type="ARBA" id="ARBA00022679"/>
    </source>
</evidence>
<evidence type="ECO:0000256" key="14">
    <source>
        <dbReference type="ARBA" id="ARBA00049229"/>
    </source>
</evidence>
<dbReference type="NCBIfam" id="TIGR01123">
    <property type="entry name" value="ilvE_II"/>
    <property type="match status" value="1"/>
</dbReference>
<dbReference type="PROSITE" id="PS00770">
    <property type="entry name" value="AA_TRANSFER_CLASS_4"/>
    <property type="match status" value="1"/>
</dbReference>
<dbReference type="InterPro" id="IPR005786">
    <property type="entry name" value="B_amino_transII"/>
</dbReference>
<keyword evidence="7 18" id="KW-0032">Aminotransferase</keyword>
<evidence type="ECO:0000256" key="11">
    <source>
        <dbReference type="ARBA" id="ARBA00023304"/>
    </source>
</evidence>
<keyword evidence="9 18" id="KW-0808">Transferase</keyword>
<dbReference type="EMBL" id="CP014168">
    <property type="protein sequence ID" value="AOH82726.1"/>
    <property type="molecule type" value="Genomic_DNA"/>
</dbReference>
<dbReference type="PIRSF" id="PIRSF006468">
    <property type="entry name" value="BCAT1"/>
    <property type="match status" value="1"/>
</dbReference>
<comment type="pathway">
    <text evidence="4 19">Amino-acid biosynthesis; L-valine biosynthesis; L-valine from pyruvate: step 4/4.</text>
</comment>
<comment type="catalytic activity">
    <reaction evidence="13 18">
        <text>L-isoleucine + 2-oxoglutarate = (S)-3-methyl-2-oxopentanoate + L-glutamate</text>
        <dbReference type="Rhea" id="RHEA:24801"/>
        <dbReference type="ChEBI" id="CHEBI:16810"/>
        <dbReference type="ChEBI" id="CHEBI:29985"/>
        <dbReference type="ChEBI" id="CHEBI:35146"/>
        <dbReference type="ChEBI" id="CHEBI:58045"/>
        <dbReference type="EC" id="2.6.1.42"/>
    </reaction>
</comment>
<dbReference type="InterPro" id="IPR043131">
    <property type="entry name" value="BCAT-like_N"/>
</dbReference>
<dbReference type="GO" id="GO:0009098">
    <property type="term" value="P:L-leucine biosynthetic process"/>
    <property type="evidence" value="ECO:0007669"/>
    <property type="project" value="UniProtKB-UniPathway"/>
</dbReference>
<evidence type="ECO:0000256" key="19">
    <source>
        <dbReference type="RuleBase" id="RU004519"/>
    </source>
</evidence>
<gene>
    <name evidence="20" type="ORF">AWL63_00755</name>
</gene>
<dbReference type="Gene3D" id="3.30.470.10">
    <property type="match status" value="1"/>
</dbReference>
<dbReference type="OrthoDB" id="9804984at2"/>
<dbReference type="InterPro" id="IPR018300">
    <property type="entry name" value="Aminotrans_IV_CS"/>
</dbReference>
<dbReference type="UniPathway" id="UPA00047">
    <property type="reaction ID" value="UER00058"/>
</dbReference>
<comment type="catalytic activity">
    <reaction evidence="12 18">
        <text>L-valine + 2-oxoglutarate = 3-methyl-2-oxobutanoate + L-glutamate</text>
        <dbReference type="Rhea" id="RHEA:24813"/>
        <dbReference type="ChEBI" id="CHEBI:11851"/>
        <dbReference type="ChEBI" id="CHEBI:16810"/>
        <dbReference type="ChEBI" id="CHEBI:29985"/>
        <dbReference type="ChEBI" id="CHEBI:57762"/>
        <dbReference type="EC" id="2.6.1.42"/>
    </reaction>
</comment>
<dbReference type="KEGG" id="span:AWL63_00755"/>
<dbReference type="Proteomes" id="UP000094256">
    <property type="component" value="Chromosome"/>
</dbReference>
<evidence type="ECO:0000256" key="15">
    <source>
        <dbReference type="PIRSR" id="PIRSR006468-1"/>
    </source>
</evidence>
<sequence length="375" mass="40817">MTDLTLDPADRIAADAPTFTFERNASPIEANERARLLENPGFGRVFTDHMAMIRYSEEKGWHDAKIVPRAPFQMDGASSVLHYAQEIFEGMKAYRLADGSTALFRPEANARRFRDSAIRMAMEPLPEDLFLASVRELVKIEQDWIPEAEGGSLYLRPFMIASEVFLGVKPSSEYLYAVIASSVGAYFKAGAGAVSLWVSQDYTRAAPGGTGAAKCGGNYASSLVAQAEATRKGCDQVLFLDAVERRWIEELGGMNIFFVFDDGTLATPPLTGTILPGITRDSIITMARDMGLTVREEPYAIDQCRADAESGRLREAFACGTAAVVAPIGMMKMADGDFTIGSGGPGQTTMRIRDALTSVQRGKLPDPRGWVEQIA</sequence>
<dbReference type="GO" id="GO:0009097">
    <property type="term" value="P:isoleucine biosynthetic process"/>
    <property type="evidence" value="ECO:0007669"/>
    <property type="project" value="UniProtKB-UniPathway"/>
</dbReference>
<dbReference type="GO" id="GO:0009099">
    <property type="term" value="P:L-valine biosynthetic process"/>
    <property type="evidence" value="ECO:0007669"/>
    <property type="project" value="UniProtKB-UniPathway"/>
</dbReference>
<evidence type="ECO:0000256" key="7">
    <source>
        <dbReference type="ARBA" id="ARBA00022576"/>
    </source>
</evidence>
<name>A0A1B3Z5N3_9SPHN</name>
<reference evidence="20 21" key="1">
    <citation type="submission" date="2016-01" db="EMBL/GenBank/DDBJ databases">
        <title>Complete genome and mega plasmid sequence of Sphingomonas panacis DCY99 elicits systemic resistance in rice to Xanthomonas oryzae.</title>
        <authorList>
            <person name="Kim Y.J."/>
            <person name="Yang D.C."/>
            <person name="Sing P."/>
        </authorList>
    </citation>
    <scope>NUCLEOTIDE SEQUENCE [LARGE SCALE GENOMIC DNA]</scope>
    <source>
        <strain evidence="20 21">DCY99</strain>
    </source>
</reference>
<comment type="catalytic activity">
    <reaction evidence="14 18">
        <text>L-leucine + 2-oxoglutarate = 4-methyl-2-oxopentanoate + L-glutamate</text>
        <dbReference type="Rhea" id="RHEA:18321"/>
        <dbReference type="ChEBI" id="CHEBI:16810"/>
        <dbReference type="ChEBI" id="CHEBI:17865"/>
        <dbReference type="ChEBI" id="CHEBI:29985"/>
        <dbReference type="ChEBI" id="CHEBI:57427"/>
        <dbReference type="EC" id="2.6.1.42"/>
    </reaction>
</comment>
<evidence type="ECO:0000256" key="16">
    <source>
        <dbReference type="RuleBase" id="RU004106"/>
    </source>
</evidence>
<dbReference type="InterPro" id="IPR036038">
    <property type="entry name" value="Aminotransferase-like"/>
</dbReference>
<dbReference type="GO" id="GO:0052654">
    <property type="term" value="F:L-leucine-2-oxoglutarate transaminase activity"/>
    <property type="evidence" value="ECO:0007669"/>
    <property type="project" value="RHEA"/>
</dbReference>
<keyword evidence="11 18" id="KW-0100">Branched-chain amino acid biosynthesis</keyword>
<evidence type="ECO:0000256" key="5">
    <source>
        <dbReference type="ARBA" id="ARBA00005072"/>
    </source>
</evidence>
<comment type="cofactor">
    <cofactor evidence="1 17">
        <name>pyridoxal 5'-phosphate</name>
        <dbReference type="ChEBI" id="CHEBI:597326"/>
    </cofactor>
</comment>
<dbReference type="PANTHER" id="PTHR11825:SF44">
    <property type="entry name" value="BRANCHED-CHAIN-AMINO-ACID AMINOTRANSFERASE"/>
    <property type="match status" value="1"/>
</dbReference>
<dbReference type="InterPro" id="IPR001544">
    <property type="entry name" value="Aminotrans_IV"/>
</dbReference>
<keyword evidence="10 17" id="KW-0663">Pyridoxal phosphate</keyword>
<dbReference type="CDD" id="cd01557">
    <property type="entry name" value="BCAT_beta_family"/>
    <property type="match status" value="1"/>
</dbReference>
<dbReference type="UniPathway" id="UPA00048">
    <property type="reaction ID" value="UER00073"/>
</dbReference>
<keyword evidence="8 18" id="KW-0028">Amino-acid biosynthesis</keyword>
<dbReference type="RefSeq" id="WP_069203310.1">
    <property type="nucleotide sequence ID" value="NZ_CP014168.1"/>
</dbReference>
<dbReference type="SUPFAM" id="SSF56752">
    <property type="entry name" value="D-aminoacid aminotransferase-like PLP-dependent enzymes"/>
    <property type="match status" value="1"/>
</dbReference>
<dbReference type="GO" id="GO:0052655">
    <property type="term" value="F:L-valine-2-oxoglutarate transaminase activity"/>
    <property type="evidence" value="ECO:0007669"/>
    <property type="project" value="RHEA"/>
</dbReference>
<dbReference type="UniPathway" id="UPA00049">
    <property type="reaction ID" value="UER00062"/>
</dbReference>
<evidence type="ECO:0000256" key="12">
    <source>
        <dbReference type="ARBA" id="ARBA00048212"/>
    </source>
</evidence>
<protein>
    <recommendedName>
        <fullName evidence="18">Branched-chain-amino-acid aminotransferase</fullName>
        <ecNumber evidence="18">2.6.1.42</ecNumber>
    </recommendedName>
</protein>
<dbReference type="InterPro" id="IPR033939">
    <property type="entry name" value="BCAT_family"/>
</dbReference>
<evidence type="ECO:0000256" key="6">
    <source>
        <dbReference type="ARBA" id="ARBA00009320"/>
    </source>
</evidence>
<evidence type="ECO:0000313" key="21">
    <source>
        <dbReference type="Proteomes" id="UP000094256"/>
    </source>
</evidence>
<dbReference type="GO" id="GO:0052656">
    <property type="term" value="F:L-isoleucine-2-oxoglutarate transaminase activity"/>
    <property type="evidence" value="ECO:0007669"/>
    <property type="project" value="RHEA"/>
</dbReference>
<dbReference type="STRING" id="1560345.AWL63_00755"/>
<dbReference type="NCBIfam" id="NF009897">
    <property type="entry name" value="PRK13357.1"/>
    <property type="match status" value="1"/>
</dbReference>
<evidence type="ECO:0000256" key="2">
    <source>
        <dbReference type="ARBA" id="ARBA00003109"/>
    </source>
</evidence>
<accession>A0A1B3Z5N3</accession>
<comment type="pathway">
    <text evidence="3 19">Amino-acid biosynthesis; L-isoleucine biosynthesis; L-isoleucine from 2-oxobutanoate: step 4/4.</text>
</comment>
<feature type="modified residue" description="N6-(pyridoxal phosphate)lysine" evidence="15">
    <location>
        <position position="214"/>
    </location>
</feature>
<evidence type="ECO:0000256" key="13">
    <source>
        <dbReference type="ARBA" id="ARBA00048798"/>
    </source>
</evidence>
<evidence type="ECO:0000256" key="3">
    <source>
        <dbReference type="ARBA" id="ARBA00004824"/>
    </source>
</evidence>
<evidence type="ECO:0000256" key="1">
    <source>
        <dbReference type="ARBA" id="ARBA00001933"/>
    </source>
</evidence>
<comment type="similarity">
    <text evidence="6 16">Belongs to the class-IV pyridoxal-phosphate-dependent aminotransferase family.</text>
</comment>
<dbReference type="Pfam" id="PF01063">
    <property type="entry name" value="Aminotran_4"/>
    <property type="match status" value="1"/>
</dbReference>
<evidence type="ECO:0000256" key="18">
    <source>
        <dbReference type="RuleBase" id="RU004517"/>
    </source>
</evidence>
<evidence type="ECO:0000256" key="17">
    <source>
        <dbReference type="RuleBase" id="RU004516"/>
    </source>
</evidence>
<dbReference type="PANTHER" id="PTHR11825">
    <property type="entry name" value="SUBGROUP IIII AMINOTRANSFERASE"/>
    <property type="match status" value="1"/>
</dbReference>
<dbReference type="InterPro" id="IPR043132">
    <property type="entry name" value="BCAT-like_C"/>
</dbReference>
<comment type="function">
    <text evidence="2">Acts on leucine, isoleucine and valine.</text>
</comment>
<dbReference type="AlphaFoldDB" id="A0A1B3Z5N3"/>
<evidence type="ECO:0000256" key="10">
    <source>
        <dbReference type="ARBA" id="ARBA00022898"/>
    </source>
</evidence>
<evidence type="ECO:0000256" key="4">
    <source>
        <dbReference type="ARBA" id="ARBA00004931"/>
    </source>
</evidence>
<comment type="pathway">
    <text evidence="5 19">Amino-acid biosynthesis; L-leucine biosynthesis; L-leucine from 3-methyl-2-oxobutanoate: step 4/4.</text>
</comment>
<evidence type="ECO:0000256" key="8">
    <source>
        <dbReference type="ARBA" id="ARBA00022605"/>
    </source>
</evidence>
<dbReference type="Gene3D" id="3.20.10.10">
    <property type="entry name" value="D-amino Acid Aminotransferase, subunit A, domain 2"/>
    <property type="match status" value="1"/>
</dbReference>
<dbReference type="EC" id="2.6.1.42" evidence="18"/>
<keyword evidence="21" id="KW-1185">Reference proteome</keyword>
<proteinExistence type="inferred from homology"/>